<dbReference type="OrthoDB" id="6433782at2759"/>
<feature type="transmembrane region" description="Helical" evidence="2">
    <location>
        <begin position="196"/>
        <end position="219"/>
    </location>
</feature>
<dbReference type="EMBL" id="CAKASE010000067">
    <property type="protein sequence ID" value="CAG9571787.1"/>
    <property type="molecule type" value="Genomic_DNA"/>
</dbReference>
<dbReference type="Gene3D" id="1.10.287.70">
    <property type="match status" value="1"/>
</dbReference>
<feature type="region of interest" description="Disordered" evidence="1">
    <location>
        <begin position="1"/>
        <end position="24"/>
    </location>
</feature>
<name>A0A8J2QXI9_9NEOP</name>
<evidence type="ECO:0000256" key="2">
    <source>
        <dbReference type="SAM" id="Phobius"/>
    </source>
</evidence>
<gene>
    <name evidence="3" type="ORF">DCHRY22_LOCUS9877</name>
</gene>
<organism evidence="3 4">
    <name type="scientific">Danaus chrysippus</name>
    <name type="common">African queen</name>
    <dbReference type="NCBI Taxonomy" id="151541"/>
    <lineage>
        <taxon>Eukaryota</taxon>
        <taxon>Metazoa</taxon>
        <taxon>Ecdysozoa</taxon>
        <taxon>Arthropoda</taxon>
        <taxon>Hexapoda</taxon>
        <taxon>Insecta</taxon>
        <taxon>Pterygota</taxon>
        <taxon>Neoptera</taxon>
        <taxon>Endopterygota</taxon>
        <taxon>Lepidoptera</taxon>
        <taxon>Glossata</taxon>
        <taxon>Ditrysia</taxon>
        <taxon>Papilionoidea</taxon>
        <taxon>Nymphalidae</taxon>
        <taxon>Danainae</taxon>
        <taxon>Danaini</taxon>
        <taxon>Danaina</taxon>
        <taxon>Danaus</taxon>
        <taxon>Anosia</taxon>
    </lineage>
</organism>
<proteinExistence type="predicted"/>
<comment type="caution">
    <text evidence="3">The sequence shown here is derived from an EMBL/GenBank/DDBJ whole genome shotgun (WGS) entry which is preliminary data.</text>
</comment>
<feature type="transmembrane region" description="Helical" evidence="2">
    <location>
        <begin position="257"/>
        <end position="277"/>
    </location>
</feature>
<feature type="transmembrane region" description="Helical" evidence="2">
    <location>
        <begin position="157"/>
        <end position="175"/>
    </location>
</feature>
<evidence type="ECO:0000313" key="3">
    <source>
        <dbReference type="EMBL" id="CAG9571787.1"/>
    </source>
</evidence>
<keyword evidence="2" id="KW-0472">Membrane</keyword>
<dbReference type="AlphaFoldDB" id="A0A8J2QXI9"/>
<keyword evidence="2" id="KW-0812">Transmembrane</keyword>
<reference evidence="3" key="1">
    <citation type="submission" date="2021-09" db="EMBL/GenBank/DDBJ databases">
        <authorList>
            <person name="Martin H S."/>
        </authorList>
    </citation>
    <scope>NUCLEOTIDE SEQUENCE</scope>
</reference>
<dbReference type="Proteomes" id="UP000789524">
    <property type="component" value="Unassembled WGS sequence"/>
</dbReference>
<keyword evidence="2" id="KW-1133">Transmembrane helix</keyword>
<accession>A0A8J2QXI9</accession>
<feature type="compositionally biased region" description="Basic and acidic residues" evidence="1">
    <location>
        <begin position="1"/>
        <end position="12"/>
    </location>
</feature>
<protein>
    <submittedName>
        <fullName evidence="3">(African queen) hypothetical protein</fullName>
    </submittedName>
</protein>
<evidence type="ECO:0000313" key="4">
    <source>
        <dbReference type="Proteomes" id="UP000789524"/>
    </source>
</evidence>
<evidence type="ECO:0000256" key="1">
    <source>
        <dbReference type="SAM" id="MobiDB-lite"/>
    </source>
</evidence>
<keyword evidence="4" id="KW-1185">Reference proteome</keyword>
<sequence length="311" mass="36205">MLERNEIHKQEETELNENGDERYSKNIDSQRTSAVVITNKEPDRWLRVYPAPNLQEESVYSTIMRCILCQLGLLSFLVLWTMIAVFVIESFEGPQEVEVSQEFDKAQNQLVIDLATELRQITPLSSKWRYAIEKRIEDERQLTIEAMVEGARLKPGQFWNLPGTFLFTIYVMTALENRRDSDARECTKKCSLRKTFMRCISFMGIGRCVPLVTLTYYIIGVTLFGIIRHKPPFETIVFPLEFTTTGGLDRVEGFVRILYGLYVECAMCLLAWALATLRRRNSSSFERFASNHRLFDYDVRKTCETRNKEVL</sequence>
<feature type="transmembrane region" description="Helical" evidence="2">
    <location>
        <begin position="67"/>
        <end position="88"/>
    </location>
</feature>